<dbReference type="InterPro" id="IPR005883">
    <property type="entry name" value="PilM"/>
</dbReference>
<dbReference type="Gene3D" id="3.30.420.40">
    <property type="match status" value="2"/>
</dbReference>
<protein>
    <recommendedName>
        <fullName evidence="3">SHS2 domain-containing protein</fullName>
    </recommendedName>
</protein>
<dbReference type="SUPFAM" id="SSF53067">
    <property type="entry name" value="Actin-like ATPase domain"/>
    <property type="match status" value="2"/>
</dbReference>
<dbReference type="PANTHER" id="PTHR32432:SF3">
    <property type="entry name" value="ETHANOLAMINE UTILIZATION PROTEIN EUTJ"/>
    <property type="match status" value="1"/>
</dbReference>
<sequence length="373" mass="40946">MNMSFISDILKKKNTSALGIDIGSSSIKVVQLKKRGNKAILETYGELSLGPYGGVSVGQSTNLNVEKIIQAVNDLLNEKEVAITTRTCGLAIPFRASLLSVIQMPNVGQKELASMIPIEARKYIPVPISDVTIDWSVIPRSEVVEEVSEENKDKDKDRVKNIDILLVAIHNNIINQYKEVVLKTELDAKFFEIEVFSSIRAILEGVQGPIMILDMGASTTKLYTVDRGLVQNSHIINKGSQDITLNIARVLNISVEEAEVIKRSVGMGKTVDEIDLSETVLVVSDSIFAEANSFLFDFQKKRNKNIKSIFLTGGGSALKGFRDLAAQNFKVEVISADPFEKVETPAFLEEILKVTGPEFTVSVGVALRCLSEL</sequence>
<dbReference type="EMBL" id="PCXM01000030">
    <property type="protein sequence ID" value="PIR40084.1"/>
    <property type="molecule type" value="Genomic_DNA"/>
</dbReference>
<evidence type="ECO:0000313" key="1">
    <source>
        <dbReference type="EMBL" id="PIR40084.1"/>
    </source>
</evidence>
<accession>A0A2H0R221</accession>
<dbReference type="InterPro" id="IPR050696">
    <property type="entry name" value="FtsA/MreB"/>
</dbReference>
<dbReference type="NCBIfam" id="TIGR01175">
    <property type="entry name" value="pilM"/>
    <property type="match status" value="1"/>
</dbReference>
<dbReference type="AlphaFoldDB" id="A0A2H0R221"/>
<reference evidence="1 2" key="1">
    <citation type="submission" date="2017-09" db="EMBL/GenBank/DDBJ databases">
        <title>Depth-based differentiation of microbial function through sediment-hosted aquifers and enrichment of novel symbionts in the deep terrestrial subsurface.</title>
        <authorList>
            <person name="Probst A.J."/>
            <person name="Ladd B."/>
            <person name="Jarett J.K."/>
            <person name="Geller-Mcgrath D.E."/>
            <person name="Sieber C.M."/>
            <person name="Emerson J.B."/>
            <person name="Anantharaman K."/>
            <person name="Thomas B.C."/>
            <person name="Malmstrom R."/>
            <person name="Stieglmeier M."/>
            <person name="Klingl A."/>
            <person name="Woyke T."/>
            <person name="Ryan C.M."/>
            <person name="Banfield J.F."/>
        </authorList>
    </citation>
    <scope>NUCLEOTIDE SEQUENCE [LARGE SCALE GENOMIC DNA]</scope>
    <source>
        <strain evidence="1">CG10_big_fil_rev_8_21_14_0_10_34_34</strain>
    </source>
</reference>
<dbReference type="Proteomes" id="UP000230828">
    <property type="component" value="Unassembled WGS sequence"/>
</dbReference>
<evidence type="ECO:0000313" key="2">
    <source>
        <dbReference type="Proteomes" id="UP000230828"/>
    </source>
</evidence>
<dbReference type="Gene3D" id="3.30.1490.300">
    <property type="match status" value="1"/>
</dbReference>
<gene>
    <name evidence="1" type="ORF">COV33_01615</name>
</gene>
<organism evidence="1 2">
    <name type="scientific">Candidatus Zambryskibacteria bacterium CG10_big_fil_rev_8_21_14_0_10_34_34</name>
    <dbReference type="NCBI Taxonomy" id="1975114"/>
    <lineage>
        <taxon>Bacteria</taxon>
        <taxon>Candidatus Zambryskiibacteriota</taxon>
    </lineage>
</organism>
<dbReference type="PANTHER" id="PTHR32432">
    <property type="entry name" value="CELL DIVISION PROTEIN FTSA-RELATED"/>
    <property type="match status" value="1"/>
</dbReference>
<dbReference type="PIRSF" id="PIRSF019169">
    <property type="entry name" value="PilM"/>
    <property type="match status" value="1"/>
</dbReference>
<dbReference type="InterPro" id="IPR043129">
    <property type="entry name" value="ATPase_NBD"/>
</dbReference>
<name>A0A2H0R221_9BACT</name>
<dbReference type="Pfam" id="PF11104">
    <property type="entry name" value="PilM_2"/>
    <property type="match status" value="1"/>
</dbReference>
<comment type="caution">
    <text evidence="1">The sequence shown here is derived from an EMBL/GenBank/DDBJ whole genome shotgun (WGS) entry which is preliminary data.</text>
</comment>
<proteinExistence type="predicted"/>
<dbReference type="CDD" id="cd24049">
    <property type="entry name" value="ASKHA_NBD_PilM"/>
    <property type="match status" value="1"/>
</dbReference>
<evidence type="ECO:0008006" key="3">
    <source>
        <dbReference type="Google" id="ProtNLM"/>
    </source>
</evidence>